<evidence type="ECO:0008006" key="3">
    <source>
        <dbReference type="Google" id="ProtNLM"/>
    </source>
</evidence>
<dbReference type="EMBL" id="JBEOKT010000008">
    <property type="protein sequence ID" value="MER2998080.1"/>
    <property type="molecule type" value="Genomic_DNA"/>
</dbReference>
<gene>
    <name evidence="1" type="ORF">ABS362_11030</name>
</gene>
<dbReference type="RefSeq" id="WP_350412535.1">
    <property type="nucleotide sequence ID" value="NZ_JBEOKT010000008.1"/>
</dbReference>
<dbReference type="Proteomes" id="UP001476807">
    <property type="component" value="Unassembled WGS sequence"/>
</dbReference>
<sequence>MSRYVFILLTVLCFSCQDKKQAETIVVESSDPVMSVYQRDSYFNKITFSIRYGMSRDKYDKDVEILADSTFYYRLRERFMPTIKANYTGKLNAQSMNTVYAILNSIDFNKLKFAEYDAEDAPEVNIYFTMYNGGLSMKGYLDEKVMRNIWNLMELVEAQEMKQSANHRFKTTKDVIIPPSAEFKPRDYNRLLDSL</sequence>
<name>A0ABV1RVJ4_9BACT</name>
<accession>A0ABV1RVJ4</accession>
<evidence type="ECO:0000313" key="2">
    <source>
        <dbReference type="Proteomes" id="UP001476807"/>
    </source>
</evidence>
<evidence type="ECO:0000313" key="1">
    <source>
        <dbReference type="EMBL" id="MER2998080.1"/>
    </source>
</evidence>
<comment type="caution">
    <text evidence="1">The sequence shown here is derived from an EMBL/GenBank/DDBJ whole genome shotgun (WGS) entry which is preliminary data.</text>
</comment>
<keyword evidence="2" id="KW-1185">Reference proteome</keyword>
<proteinExistence type="predicted"/>
<organism evidence="1 2">
    <name type="scientific">Pontibacter populi</name>
    <dbReference type="NCBI Taxonomy" id="890055"/>
    <lineage>
        <taxon>Bacteria</taxon>
        <taxon>Pseudomonadati</taxon>
        <taxon>Bacteroidota</taxon>
        <taxon>Cytophagia</taxon>
        <taxon>Cytophagales</taxon>
        <taxon>Hymenobacteraceae</taxon>
        <taxon>Pontibacter</taxon>
    </lineage>
</organism>
<reference evidence="1 2" key="1">
    <citation type="submission" date="2024-06" db="EMBL/GenBank/DDBJ databases">
        <title>Pontibacter populi HYL7-15.</title>
        <authorList>
            <person name="Kim M.K."/>
        </authorList>
    </citation>
    <scope>NUCLEOTIDE SEQUENCE [LARGE SCALE GENOMIC DNA]</scope>
    <source>
        <strain evidence="1 2">HYL7-15</strain>
    </source>
</reference>
<protein>
    <recommendedName>
        <fullName evidence="3">DUF4136 domain-containing protein</fullName>
    </recommendedName>
</protein>